<keyword evidence="1" id="KW-0812">Transmembrane</keyword>
<name>K5WAW3_AGABU</name>
<dbReference type="HOGENOM" id="CLU_1524679_0_0_1"/>
<keyword evidence="1" id="KW-0472">Membrane</keyword>
<reference evidence="3" key="1">
    <citation type="journal article" date="2012" name="Proc. Natl. Acad. Sci. U.S.A.">
        <title>Genome sequence of the button mushroom Agaricus bisporus reveals mechanisms governing adaptation to a humic-rich ecological niche.</title>
        <authorList>
            <person name="Morin E."/>
            <person name="Kohler A."/>
            <person name="Baker A.R."/>
            <person name="Foulongne-Oriol M."/>
            <person name="Lombard V."/>
            <person name="Nagy L.G."/>
            <person name="Ohm R.A."/>
            <person name="Patyshakuliyeva A."/>
            <person name="Brun A."/>
            <person name="Aerts A.L."/>
            <person name="Bailey A.M."/>
            <person name="Billette C."/>
            <person name="Coutinho P.M."/>
            <person name="Deakin G."/>
            <person name="Doddapaneni H."/>
            <person name="Floudas D."/>
            <person name="Grimwood J."/>
            <person name="Hilden K."/>
            <person name="Kuees U."/>
            <person name="LaButti K.M."/>
            <person name="Lapidus A."/>
            <person name="Lindquist E.A."/>
            <person name="Lucas S.M."/>
            <person name="Murat C."/>
            <person name="Riley R.W."/>
            <person name="Salamov A.A."/>
            <person name="Schmutz J."/>
            <person name="Subramanian V."/>
            <person name="Woesten H.A.B."/>
            <person name="Xu J."/>
            <person name="Eastwood D.C."/>
            <person name="Foster G.D."/>
            <person name="Sonnenberg A.S."/>
            <person name="Cullen D."/>
            <person name="de Vries R.P."/>
            <person name="Lundell T."/>
            <person name="Hibbett D.S."/>
            <person name="Henrissat B."/>
            <person name="Burton K.S."/>
            <person name="Kerrigan R.W."/>
            <person name="Challen M.P."/>
            <person name="Grigoriev I.V."/>
            <person name="Martin F."/>
        </authorList>
    </citation>
    <scope>NUCLEOTIDE SEQUENCE [LARGE SCALE GENOMIC DNA]</scope>
    <source>
        <strain evidence="3">JB137-S8 / ATCC MYA-4627 / FGSC 10392</strain>
    </source>
</reference>
<dbReference type="AlphaFoldDB" id="K5WAW3"/>
<proteinExistence type="predicted"/>
<dbReference type="KEGG" id="abp:AGABI1DRAFT110626"/>
<evidence type="ECO:0000313" key="2">
    <source>
        <dbReference type="EMBL" id="EKM84029.1"/>
    </source>
</evidence>
<dbReference type="Proteomes" id="UP000008493">
    <property type="component" value="Unassembled WGS sequence"/>
</dbReference>
<protein>
    <submittedName>
        <fullName evidence="2">Uncharacterized protein</fullName>
    </submittedName>
</protein>
<organism evidence="2 3">
    <name type="scientific">Agaricus bisporus var. burnettii (strain JB137-S8 / ATCC MYA-4627 / FGSC 10392)</name>
    <name type="common">White button mushroom</name>
    <dbReference type="NCBI Taxonomy" id="597362"/>
    <lineage>
        <taxon>Eukaryota</taxon>
        <taxon>Fungi</taxon>
        <taxon>Dikarya</taxon>
        <taxon>Basidiomycota</taxon>
        <taxon>Agaricomycotina</taxon>
        <taxon>Agaricomycetes</taxon>
        <taxon>Agaricomycetidae</taxon>
        <taxon>Agaricales</taxon>
        <taxon>Agaricineae</taxon>
        <taxon>Agaricaceae</taxon>
        <taxon>Agaricus</taxon>
    </lineage>
</organism>
<keyword evidence="1" id="KW-1133">Transmembrane helix</keyword>
<accession>K5WAW3</accession>
<dbReference type="InParanoid" id="K5WAW3"/>
<gene>
    <name evidence="2" type="ORF">AGABI1DRAFT_110626</name>
</gene>
<feature type="transmembrane region" description="Helical" evidence="1">
    <location>
        <begin position="127"/>
        <end position="149"/>
    </location>
</feature>
<feature type="transmembrane region" description="Helical" evidence="1">
    <location>
        <begin position="74"/>
        <end position="93"/>
    </location>
</feature>
<dbReference type="RefSeq" id="XP_007325755.1">
    <property type="nucleotide sequence ID" value="XM_007325693.1"/>
</dbReference>
<dbReference type="EMBL" id="JH971385">
    <property type="protein sequence ID" value="EKM84029.1"/>
    <property type="molecule type" value="Genomic_DNA"/>
</dbReference>
<sequence>MRYPSLYGRMKSWKTLQSPRAQIPQIQPHNFRIPLLHPRAKWQSPRSTHTDAVLKSSQSQSIQKRVLAHHLSRLLAGLHLAIWLCFLQHHLWWGKNFRLRSQMMVILTILLRRVIESKSVQQLPPHNPSAMVIYLAIDLNLTLFFWTLAIRSFTTVSFSISTLTRRIVTLYSHYIP</sequence>
<evidence type="ECO:0000256" key="1">
    <source>
        <dbReference type="SAM" id="Phobius"/>
    </source>
</evidence>
<dbReference type="GeneID" id="18823006"/>
<evidence type="ECO:0000313" key="3">
    <source>
        <dbReference type="Proteomes" id="UP000008493"/>
    </source>
</evidence>
<keyword evidence="3" id="KW-1185">Reference proteome</keyword>